<reference evidence="1 2" key="1">
    <citation type="journal article" date="2009" name="Stand. Genomic Sci.">
        <title>Complete genome sequence of Pirellula staleyi type strain (ATCC 27377).</title>
        <authorList>
            <person name="Clum A."/>
            <person name="Tindall B.J."/>
            <person name="Sikorski J."/>
            <person name="Ivanova N."/>
            <person name="Mavrommatis K."/>
            <person name="Lucas S."/>
            <person name="Glavina del Rio T."/>
            <person name="Nolan M."/>
            <person name="Chen F."/>
            <person name="Tice H."/>
            <person name="Pitluck S."/>
            <person name="Cheng J.F."/>
            <person name="Chertkov O."/>
            <person name="Brettin T."/>
            <person name="Han C."/>
            <person name="Detter J.C."/>
            <person name="Kuske C."/>
            <person name="Bruce D."/>
            <person name="Goodwin L."/>
            <person name="Ovchinikova G."/>
            <person name="Pati A."/>
            <person name="Mikhailova N."/>
            <person name="Chen A."/>
            <person name="Palaniappan K."/>
            <person name="Land M."/>
            <person name="Hauser L."/>
            <person name="Chang Y.J."/>
            <person name="Jeffries C.D."/>
            <person name="Chain P."/>
            <person name="Rohde M."/>
            <person name="Goker M."/>
            <person name="Bristow J."/>
            <person name="Eisen J.A."/>
            <person name="Markowitz V."/>
            <person name="Hugenholtz P."/>
            <person name="Kyrpides N.C."/>
            <person name="Klenk H.P."/>
            <person name="Lapidus A."/>
        </authorList>
    </citation>
    <scope>NUCLEOTIDE SEQUENCE [LARGE SCALE GENOMIC DNA]</scope>
    <source>
        <strain evidence="2">ATCC 27377 / DSM 6068 / ICPB 4128</strain>
    </source>
</reference>
<dbReference type="EMBL" id="CP001848">
    <property type="protein sequence ID" value="ADB14755.1"/>
    <property type="molecule type" value="Genomic_DNA"/>
</dbReference>
<dbReference type="HOGENOM" id="CLU_2261145_0_0_0"/>
<evidence type="ECO:0000313" key="2">
    <source>
        <dbReference type="Proteomes" id="UP000001887"/>
    </source>
</evidence>
<accession>D2QZJ7</accession>
<organism evidence="1 2">
    <name type="scientific">Pirellula staleyi (strain ATCC 27377 / DSM 6068 / ICPB 4128)</name>
    <name type="common">Pirella staleyi</name>
    <dbReference type="NCBI Taxonomy" id="530564"/>
    <lineage>
        <taxon>Bacteria</taxon>
        <taxon>Pseudomonadati</taxon>
        <taxon>Planctomycetota</taxon>
        <taxon>Planctomycetia</taxon>
        <taxon>Pirellulales</taxon>
        <taxon>Pirellulaceae</taxon>
        <taxon>Pirellula</taxon>
    </lineage>
</organism>
<keyword evidence="2" id="KW-1185">Reference proteome</keyword>
<dbReference type="KEGG" id="psl:Psta_0058"/>
<gene>
    <name evidence="1" type="ordered locus">Psta_0058</name>
</gene>
<proteinExistence type="predicted"/>
<evidence type="ECO:0000313" key="1">
    <source>
        <dbReference type="EMBL" id="ADB14755.1"/>
    </source>
</evidence>
<dbReference type="AlphaFoldDB" id="D2QZJ7"/>
<sequence length="103" mass="11902">MLPAMLISLALTTTAVPPGEYVENHAGVGKFAQPTIRRFERREEDRDRRAAWDSYTKELDLLWTAYRTAGSTPAAWRKYLTDANEAKRRYVWADPYLVPIVEE</sequence>
<protein>
    <submittedName>
        <fullName evidence="1">Uncharacterized protein</fullName>
    </submittedName>
</protein>
<name>D2QZJ7_PIRSD</name>
<dbReference type="OrthoDB" id="9864090at2"/>
<dbReference type="Proteomes" id="UP000001887">
    <property type="component" value="Chromosome"/>
</dbReference>